<evidence type="ECO:0000313" key="2">
    <source>
        <dbReference type="Proteomes" id="UP000689129"/>
    </source>
</evidence>
<sequence length="102" mass="11197">MALNPSKTPLHSRSILLLTISYAPTARGRIAVATSFEPVLYCARRLFYPTSSRHSLARPVRTIIATPCIQTPDLPLLSSLSGLARQVRSTSGTVQYALERPF</sequence>
<comment type="caution">
    <text evidence="1">The sequence shown here is derived from an EMBL/GenBank/DDBJ whole genome shotgun (WGS) entry which is preliminary data.</text>
</comment>
<evidence type="ECO:0000313" key="1">
    <source>
        <dbReference type="EMBL" id="KAG7138925.1"/>
    </source>
</evidence>
<accession>A0A8I3AUY1</accession>
<organism evidence="1 2">
    <name type="scientific">Verticillium longisporum</name>
    <name type="common">Verticillium dahliae var. longisporum</name>
    <dbReference type="NCBI Taxonomy" id="100787"/>
    <lineage>
        <taxon>Eukaryota</taxon>
        <taxon>Fungi</taxon>
        <taxon>Dikarya</taxon>
        <taxon>Ascomycota</taxon>
        <taxon>Pezizomycotina</taxon>
        <taxon>Sordariomycetes</taxon>
        <taxon>Hypocreomycetidae</taxon>
        <taxon>Glomerellales</taxon>
        <taxon>Plectosphaerellaceae</taxon>
        <taxon>Verticillium</taxon>
    </lineage>
</organism>
<proteinExistence type="predicted"/>
<reference evidence="1" key="1">
    <citation type="journal article" date="2021" name="Mol. Plant Pathol.">
        <title>A 20-kb lineage-specific genomic region tames virulence in pathogenic amphidiploid Verticillium longisporum.</title>
        <authorList>
            <person name="Harting R."/>
            <person name="Starke J."/>
            <person name="Kusch H."/>
            <person name="Poggeler S."/>
            <person name="Maurus I."/>
            <person name="Schluter R."/>
            <person name="Landesfeind M."/>
            <person name="Bulla I."/>
            <person name="Nowrousian M."/>
            <person name="de Jonge R."/>
            <person name="Stahlhut G."/>
            <person name="Hoff K.J."/>
            <person name="Asshauer K.P."/>
            <person name="Thurmer A."/>
            <person name="Stanke M."/>
            <person name="Daniel R."/>
            <person name="Morgenstern B."/>
            <person name="Thomma B.P.H.J."/>
            <person name="Kronstad J.W."/>
            <person name="Braus-Stromeyer S.A."/>
            <person name="Braus G.H."/>
        </authorList>
    </citation>
    <scope>NUCLEOTIDE SEQUENCE</scope>
    <source>
        <strain evidence="1">Vl32</strain>
    </source>
</reference>
<dbReference type="AlphaFoldDB" id="A0A8I3AUY1"/>
<gene>
    <name evidence="1" type="ORF">HYQ45_003971</name>
</gene>
<name>A0A8I3AUY1_VERLO</name>
<dbReference type="EMBL" id="JAEMWZ010000065">
    <property type="protein sequence ID" value="KAG7138925.1"/>
    <property type="molecule type" value="Genomic_DNA"/>
</dbReference>
<dbReference type="Proteomes" id="UP000689129">
    <property type="component" value="Unassembled WGS sequence"/>
</dbReference>
<protein>
    <submittedName>
        <fullName evidence="1">Uncharacterized protein</fullName>
    </submittedName>
</protein>